<feature type="region of interest" description="Disordered" evidence="1">
    <location>
        <begin position="405"/>
        <end position="425"/>
    </location>
</feature>
<evidence type="ECO:0000313" key="4">
    <source>
        <dbReference type="Proteomes" id="UP001187192"/>
    </source>
</evidence>
<dbReference type="AlphaFoldDB" id="A0AA88DRC2"/>
<feature type="domain" description="Transposase MuDR plant" evidence="2">
    <location>
        <begin position="59"/>
        <end position="111"/>
    </location>
</feature>
<dbReference type="PANTHER" id="PTHR31973:SF195">
    <property type="entry name" value="MUDR FAMILY TRANSPOSASE"/>
    <property type="match status" value="1"/>
</dbReference>
<gene>
    <name evidence="3" type="ORF">TIFTF001_029128</name>
</gene>
<accession>A0AA88DRC2</accession>
<name>A0AA88DRC2_FICCA</name>
<protein>
    <recommendedName>
        <fullName evidence="2">Transposase MuDR plant domain-containing protein</fullName>
    </recommendedName>
</protein>
<reference evidence="3" key="1">
    <citation type="submission" date="2023-07" db="EMBL/GenBank/DDBJ databases">
        <title>draft genome sequence of fig (Ficus carica).</title>
        <authorList>
            <person name="Takahashi T."/>
            <person name="Nishimura K."/>
        </authorList>
    </citation>
    <scope>NUCLEOTIDE SEQUENCE</scope>
</reference>
<evidence type="ECO:0000259" key="2">
    <source>
        <dbReference type="Pfam" id="PF03108"/>
    </source>
</evidence>
<evidence type="ECO:0000256" key="1">
    <source>
        <dbReference type="SAM" id="MobiDB-lite"/>
    </source>
</evidence>
<dbReference type="InterPro" id="IPR004332">
    <property type="entry name" value="Transposase_MuDR"/>
</dbReference>
<dbReference type="PANTHER" id="PTHR31973">
    <property type="entry name" value="POLYPROTEIN, PUTATIVE-RELATED"/>
    <property type="match status" value="1"/>
</dbReference>
<dbReference type="Proteomes" id="UP001187192">
    <property type="component" value="Unassembled WGS sequence"/>
</dbReference>
<dbReference type="Gramene" id="FCD_00025887-RA">
    <property type="protein sequence ID" value="FCD_00025887-RA:cds"/>
    <property type="gene ID" value="FCD_00025887"/>
</dbReference>
<sequence>MFGKYGNCSKGLHGESSMSSAGLSWFGDADVDIDMDWHLVDDCDVGKILLSFDIKERNEFPSKSVLKKYMHFIAIRGNFEFKVDRSNADFYVLSCIADGCTWMVHASMISGRDIWVIRNYVYLHTCSRDVVSNEHRRASSQFVGELLKHDFSLGINERARPRDVMALMCGKHGLVYPAAVEHGICIQHLLRNLIGRFKGLKVDGLFYRCVKIYQPEDFEYFMRQMESVRPEIWQNVYEVGKYPVLSLVESCSSLLQRWFYERRNQADENHTHLTARADCRLRDMEAAARPMDVHPIDVNDDEFPCSHAVTASWKRKLEPAEFAYVYFRNSYRETYNSVVYPLGDKSSWNVLEDLLNAGVRAPNNRCFAGRPRMERIPSVGEVRTQLRCSKCNNFGHNKCTCKNRVPSAKGAPSSKKMKSCRQRPN</sequence>
<proteinExistence type="predicted"/>
<dbReference type="Pfam" id="PF03108">
    <property type="entry name" value="DBD_Tnp_Mut"/>
    <property type="match status" value="1"/>
</dbReference>
<dbReference type="EMBL" id="BTGU01000094">
    <property type="protein sequence ID" value="GMN60038.1"/>
    <property type="molecule type" value="Genomic_DNA"/>
</dbReference>
<feature type="compositionally biased region" description="Basic residues" evidence="1">
    <location>
        <begin position="415"/>
        <end position="425"/>
    </location>
</feature>
<comment type="caution">
    <text evidence="3">The sequence shown here is derived from an EMBL/GenBank/DDBJ whole genome shotgun (WGS) entry which is preliminary data.</text>
</comment>
<organism evidence="3 4">
    <name type="scientific">Ficus carica</name>
    <name type="common">Common fig</name>
    <dbReference type="NCBI Taxonomy" id="3494"/>
    <lineage>
        <taxon>Eukaryota</taxon>
        <taxon>Viridiplantae</taxon>
        <taxon>Streptophyta</taxon>
        <taxon>Embryophyta</taxon>
        <taxon>Tracheophyta</taxon>
        <taxon>Spermatophyta</taxon>
        <taxon>Magnoliopsida</taxon>
        <taxon>eudicotyledons</taxon>
        <taxon>Gunneridae</taxon>
        <taxon>Pentapetalae</taxon>
        <taxon>rosids</taxon>
        <taxon>fabids</taxon>
        <taxon>Rosales</taxon>
        <taxon>Moraceae</taxon>
        <taxon>Ficeae</taxon>
        <taxon>Ficus</taxon>
    </lineage>
</organism>
<evidence type="ECO:0000313" key="3">
    <source>
        <dbReference type="EMBL" id="GMN60038.1"/>
    </source>
</evidence>
<keyword evidence="4" id="KW-1185">Reference proteome</keyword>